<feature type="compositionally biased region" description="Basic and acidic residues" evidence="1">
    <location>
        <begin position="79"/>
        <end position="88"/>
    </location>
</feature>
<dbReference type="Proteomes" id="UP000789901">
    <property type="component" value="Unassembled WGS sequence"/>
</dbReference>
<feature type="region of interest" description="Disordered" evidence="1">
    <location>
        <begin position="102"/>
        <end position="126"/>
    </location>
</feature>
<evidence type="ECO:0000313" key="2">
    <source>
        <dbReference type="EMBL" id="CAG8569308.1"/>
    </source>
</evidence>
<evidence type="ECO:0000256" key="1">
    <source>
        <dbReference type="SAM" id="MobiDB-lite"/>
    </source>
</evidence>
<organism evidence="2 3">
    <name type="scientific">Gigaspora margarita</name>
    <dbReference type="NCBI Taxonomy" id="4874"/>
    <lineage>
        <taxon>Eukaryota</taxon>
        <taxon>Fungi</taxon>
        <taxon>Fungi incertae sedis</taxon>
        <taxon>Mucoromycota</taxon>
        <taxon>Glomeromycotina</taxon>
        <taxon>Glomeromycetes</taxon>
        <taxon>Diversisporales</taxon>
        <taxon>Gigasporaceae</taxon>
        <taxon>Gigaspora</taxon>
    </lineage>
</organism>
<feature type="compositionally biased region" description="Basic and acidic residues" evidence="1">
    <location>
        <begin position="104"/>
        <end position="126"/>
    </location>
</feature>
<proteinExistence type="predicted"/>
<protein>
    <submittedName>
        <fullName evidence="2">45088_t:CDS:1</fullName>
    </submittedName>
</protein>
<feature type="region of interest" description="Disordered" evidence="1">
    <location>
        <begin position="64"/>
        <end position="88"/>
    </location>
</feature>
<keyword evidence="3" id="KW-1185">Reference proteome</keyword>
<sequence>MVRPYNKDSFENEITNNLDKILIVSKNPSNEGNEQAIVMYYSFKLEGKEANVDPKEKKEVIVNPKEEKKMYDKKKRENRKSNNVEKDGNVVKSVAKKNTICMAKESENKSNEEESKVEESEEDNNRNVELIEGEDKEELVEDEIDEIEEESNEFLIFAEFKSDITLTSNKLKATKLYKEFLLLEKGLPVVALFFDDNVQVHKSDYYNNKESSTSKIIQFDSSLINGALIHKPTKQKKKILVTLDEITINIPGFCGKVSACKLKIFTTAGPRLVELLKALNNNWVILDLVDYTTITWLANIKKDEWIELIHQITSNL</sequence>
<evidence type="ECO:0000313" key="3">
    <source>
        <dbReference type="Proteomes" id="UP000789901"/>
    </source>
</evidence>
<comment type="caution">
    <text evidence="2">The sequence shown here is derived from an EMBL/GenBank/DDBJ whole genome shotgun (WGS) entry which is preliminary data.</text>
</comment>
<name>A0ABN7UFS3_GIGMA</name>
<gene>
    <name evidence="2" type="ORF">GMARGA_LOCUS5404</name>
</gene>
<accession>A0ABN7UFS3</accession>
<dbReference type="EMBL" id="CAJVQB010002290">
    <property type="protein sequence ID" value="CAG8569308.1"/>
    <property type="molecule type" value="Genomic_DNA"/>
</dbReference>
<reference evidence="2 3" key="1">
    <citation type="submission" date="2021-06" db="EMBL/GenBank/DDBJ databases">
        <authorList>
            <person name="Kallberg Y."/>
            <person name="Tangrot J."/>
            <person name="Rosling A."/>
        </authorList>
    </citation>
    <scope>NUCLEOTIDE SEQUENCE [LARGE SCALE GENOMIC DNA]</scope>
    <source>
        <strain evidence="2 3">120-4 pot B 10/14</strain>
    </source>
</reference>